<keyword evidence="1" id="KW-1133">Transmembrane helix</keyword>
<reference evidence="3" key="2">
    <citation type="submission" date="2015-01" db="EMBL/GenBank/DDBJ databases">
        <title>Evolutionary Origins and Diversification of the Mycorrhizal Mutualists.</title>
        <authorList>
            <consortium name="DOE Joint Genome Institute"/>
            <consortium name="Mycorrhizal Genomics Consortium"/>
            <person name="Kohler A."/>
            <person name="Kuo A."/>
            <person name="Nagy L.G."/>
            <person name="Floudas D."/>
            <person name="Copeland A."/>
            <person name="Barry K.W."/>
            <person name="Cichocki N."/>
            <person name="Veneault-Fourrey C."/>
            <person name="LaButti K."/>
            <person name="Lindquist E.A."/>
            <person name="Lipzen A."/>
            <person name="Lundell T."/>
            <person name="Morin E."/>
            <person name="Murat C."/>
            <person name="Riley R."/>
            <person name="Ohm R."/>
            <person name="Sun H."/>
            <person name="Tunlid A."/>
            <person name="Henrissat B."/>
            <person name="Grigoriev I.V."/>
            <person name="Hibbett D.S."/>
            <person name="Martin F."/>
        </authorList>
    </citation>
    <scope>NUCLEOTIDE SEQUENCE [LARGE SCALE GENOMIC DNA]</scope>
    <source>
        <strain evidence="3">MUT 4182</strain>
    </source>
</reference>
<dbReference type="AlphaFoldDB" id="A0A0C3Q2N9"/>
<feature type="transmembrane region" description="Helical" evidence="1">
    <location>
        <begin position="45"/>
        <end position="71"/>
    </location>
</feature>
<organism evidence="2 3">
    <name type="scientific">Tulasnella calospora MUT 4182</name>
    <dbReference type="NCBI Taxonomy" id="1051891"/>
    <lineage>
        <taxon>Eukaryota</taxon>
        <taxon>Fungi</taxon>
        <taxon>Dikarya</taxon>
        <taxon>Basidiomycota</taxon>
        <taxon>Agaricomycotina</taxon>
        <taxon>Agaricomycetes</taxon>
        <taxon>Cantharellales</taxon>
        <taxon>Tulasnellaceae</taxon>
        <taxon>Tulasnella</taxon>
    </lineage>
</organism>
<reference evidence="2 3" key="1">
    <citation type="submission" date="2014-04" db="EMBL/GenBank/DDBJ databases">
        <authorList>
            <consortium name="DOE Joint Genome Institute"/>
            <person name="Kuo A."/>
            <person name="Girlanda M."/>
            <person name="Perotto S."/>
            <person name="Kohler A."/>
            <person name="Nagy L.G."/>
            <person name="Floudas D."/>
            <person name="Copeland A."/>
            <person name="Barry K.W."/>
            <person name="Cichocki N."/>
            <person name="Veneault-Fourrey C."/>
            <person name="LaButti K."/>
            <person name="Lindquist E.A."/>
            <person name="Lipzen A."/>
            <person name="Lundell T."/>
            <person name="Morin E."/>
            <person name="Murat C."/>
            <person name="Sun H."/>
            <person name="Tunlid A."/>
            <person name="Henrissat B."/>
            <person name="Grigoriev I.V."/>
            <person name="Hibbett D.S."/>
            <person name="Martin F."/>
            <person name="Nordberg H.P."/>
            <person name="Cantor M.N."/>
            <person name="Hua S.X."/>
        </authorList>
    </citation>
    <scope>NUCLEOTIDE SEQUENCE [LARGE SCALE GENOMIC DNA]</scope>
    <source>
        <strain evidence="2 3">MUT 4182</strain>
    </source>
</reference>
<protein>
    <recommendedName>
        <fullName evidence="4">Transmembrane protein</fullName>
    </recommendedName>
</protein>
<evidence type="ECO:0000313" key="3">
    <source>
        <dbReference type="Proteomes" id="UP000054248"/>
    </source>
</evidence>
<sequence>MSRTCVCARGSSPSLVLHSQSRGIRLHCWTWRNGIMDPSGEDDHFYLTSLVLTTLLFSYPLLASFFFSFSLSRYYVSGFSSFVFLSRFESLAAFGLYAFFFFTHLSMLIMKLSYHVSHFPSRFPFNVVFGYDYNVANFFSEHF</sequence>
<evidence type="ECO:0000256" key="1">
    <source>
        <dbReference type="SAM" id="Phobius"/>
    </source>
</evidence>
<accession>A0A0C3Q2N9</accession>
<dbReference type="EMBL" id="KN823101">
    <property type="protein sequence ID" value="KIO22780.1"/>
    <property type="molecule type" value="Genomic_DNA"/>
</dbReference>
<feature type="transmembrane region" description="Helical" evidence="1">
    <location>
        <begin position="91"/>
        <end position="110"/>
    </location>
</feature>
<dbReference type="Proteomes" id="UP000054248">
    <property type="component" value="Unassembled WGS sequence"/>
</dbReference>
<dbReference type="HOGENOM" id="CLU_1807643_0_0_1"/>
<evidence type="ECO:0008006" key="4">
    <source>
        <dbReference type="Google" id="ProtNLM"/>
    </source>
</evidence>
<keyword evidence="1" id="KW-0472">Membrane</keyword>
<evidence type="ECO:0000313" key="2">
    <source>
        <dbReference type="EMBL" id="KIO22780.1"/>
    </source>
</evidence>
<name>A0A0C3Q2N9_9AGAM</name>
<keyword evidence="1" id="KW-0812">Transmembrane</keyword>
<proteinExistence type="predicted"/>
<gene>
    <name evidence="2" type="ORF">M407DRAFT_115993</name>
</gene>
<keyword evidence="3" id="KW-1185">Reference proteome</keyword>